<feature type="compositionally biased region" description="Low complexity" evidence="1">
    <location>
        <begin position="62"/>
        <end position="74"/>
    </location>
</feature>
<protein>
    <submittedName>
        <fullName evidence="2">Uncharacterized protein</fullName>
    </submittedName>
</protein>
<reference evidence="2 3" key="1">
    <citation type="submission" date="2015-04" db="EMBL/GenBank/DDBJ databases">
        <title>Lasius niger genome sequencing.</title>
        <authorList>
            <person name="Konorov E.A."/>
            <person name="Nikitin M.A."/>
            <person name="Kirill M.V."/>
            <person name="Chang P."/>
        </authorList>
    </citation>
    <scope>NUCLEOTIDE SEQUENCE [LARGE SCALE GENOMIC DNA]</scope>
    <source>
        <tissue evidence="2">Whole</tissue>
    </source>
</reference>
<evidence type="ECO:0000313" key="3">
    <source>
        <dbReference type="Proteomes" id="UP000036403"/>
    </source>
</evidence>
<feature type="compositionally biased region" description="Basic and acidic residues" evidence="1">
    <location>
        <begin position="77"/>
        <end position="91"/>
    </location>
</feature>
<feature type="region of interest" description="Disordered" evidence="1">
    <location>
        <begin position="41"/>
        <end position="95"/>
    </location>
</feature>
<accession>A0A0J7KJK6</accession>
<dbReference type="Proteomes" id="UP000036403">
    <property type="component" value="Unassembled WGS sequence"/>
</dbReference>
<evidence type="ECO:0000256" key="1">
    <source>
        <dbReference type="SAM" id="MobiDB-lite"/>
    </source>
</evidence>
<keyword evidence="3" id="KW-1185">Reference proteome</keyword>
<name>A0A0J7KJK6_LASNI</name>
<gene>
    <name evidence="2" type="ORF">RF55_9627</name>
</gene>
<dbReference type="PaxDb" id="67767-A0A0J7KJK6"/>
<comment type="caution">
    <text evidence="2">The sequence shown here is derived from an EMBL/GenBank/DDBJ whole genome shotgun (WGS) entry which is preliminary data.</text>
</comment>
<sequence>MNKHLVSRGIKVEYTAPYTPEQNVMLEQKAQEDIVHFPKYQLPEEVDEGQETEKEPAGVEASTNGSTTTGTSTSRVKRSERSVKSSPGEKTHRFKTRLCARGFMQEYDIDFCEAFSVVRYN</sequence>
<evidence type="ECO:0000313" key="2">
    <source>
        <dbReference type="EMBL" id="KMQ90593.1"/>
    </source>
</evidence>
<dbReference type="AlphaFoldDB" id="A0A0J7KJK6"/>
<proteinExistence type="predicted"/>
<dbReference type="EMBL" id="LBMM01006467">
    <property type="protein sequence ID" value="KMQ90593.1"/>
    <property type="molecule type" value="Genomic_DNA"/>
</dbReference>
<organism evidence="2 3">
    <name type="scientific">Lasius niger</name>
    <name type="common">Black garden ant</name>
    <dbReference type="NCBI Taxonomy" id="67767"/>
    <lineage>
        <taxon>Eukaryota</taxon>
        <taxon>Metazoa</taxon>
        <taxon>Ecdysozoa</taxon>
        <taxon>Arthropoda</taxon>
        <taxon>Hexapoda</taxon>
        <taxon>Insecta</taxon>
        <taxon>Pterygota</taxon>
        <taxon>Neoptera</taxon>
        <taxon>Endopterygota</taxon>
        <taxon>Hymenoptera</taxon>
        <taxon>Apocrita</taxon>
        <taxon>Aculeata</taxon>
        <taxon>Formicoidea</taxon>
        <taxon>Formicidae</taxon>
        <taxon>Formicinae</taxon>
        <taxon>Lasius</taxon>
        <taxon>Lasius</taxon>
    </lineage>
</organism>